<reference evidence="5" key="1">
    <citation type="submission" date="2023-03" db="EMBL/GenBank/DDBJ databases">
        <authorList>
            <person name="Steffen K."/>
            <person name="Cardenas P."/>
        </authorList>
    </citation>
    <scope>NUCLEOTIDE SEQUENCE</scope>
</reference>
<comment type="similarity">
    <text evidence="1">Belongs to the D-isomer specific 2-hydroxyacid dehydrogenase family.</text>
</comment>
<dbReference type="Proteomes" id="UP001174909">
    <property type="component" value="Unassembled WGS sequence"/>
</dbReference>
<evidence type="ECO:0000256" key="3">
    <source>
        <dbReference type="SAM" id="SignalP"/>
    </source>
</evidence>
<dbReference type="Pfam" id="PF02826">
    <property type="entry name" value="2-Hacid_dh_C"/>
    <property type="match status" value="1"/>
</dbReference>
<dbReference type="PANTHER" id="PTHR10996">
    <property type="entry name" value="2-HYDROXYACID DEHYDROGENASE-RELATED"/>
    <property type="match status" value="1"/>
</dbReference>
<evidence type="ECO:0000259" key="4">
    <source>
        <dbReference type="Pfam" id="PF02826"/>
    </source>
</evidence>
<dbReference type="PANTHER" id="PTHR10996:SF257">
    <property type="entry name" value="GLYOXYLATE REDUCTASE 1"/>
    <property type="match status" value="1"/>
</dbReference>
<proteinExistence type="inferred from homology"/>
<feature type="signal peptide" evidence="3">
    <location>
        <begin position="1"/>
        <end position="16"/>
    </location>
</feature>
<dbReference type="GO" id="GO:0051287">
    <property type="term" value="F:NAD binding"/>
    <property type="evidence" value="ECO:0007669"/>
    <property type="project" value="InterPro"/>
</dbReference>
<comment type="caution">
    <text evidence="5">The sequence shown here is derived from an EMBL/GenBank/DDBJ whole genome shotgun (WGS) entry which is preliminary data.</text>
</comment>
<dbReference type="InterPro" id="IPR029752">
    <property type="entry name" value="D-isomer_DH_CS1"/>
</dbReference>
<evidence type="ECO:0000313" key="5">
    <source>
        <dbReference type="EMBL" id="CAI8013484.1"/>
    </source>
</evidence>
<dbReference type="PROSITE" id="PS00065">
    <property type="entry name" value="D_2_HYDROXYACID_DH_1"/>
    <property type="match status" value="1"/>
</dbReference>
<evidence type="ECO:0000256" key="2">
    <source>
        <dbReference type="ARBA" id="ARBA00023002"/>
    </source>
</evidence>
<keyword evidence="3" id="KW-0732">Signal</keyword>
<dbReference type="AlphaFoldDB" id="A0AA35RL20"/>
<dbReference type="Gene3D" id="3.40.50.720">
    <property type="entry name" value="NAD(P)-binding Rossmann-like Domain"/>
    <property type="match status" value="2"/>
</dbReference>
<dbReference type="GO" id="GO:0030267">
    <property type="term" value="F:glyoxylate reductase (NADPH) activity"/>
    <property type="evidence" value="ECO:0007669"/>
    <property type="project" value="TreeGrafter"/>
</dbReference>
<dbReference type="InterPro" id="IPR036291">
    <property type="entry name" value="NAD(P)-bd_dom_sf"/>
</dbReference>
<keyword evidence="2" id="KW-0560">Oxidoreductase</keyword>
<name>A0AA35RL20_GEOBA</name>
<dbReference type="InterPro" id="IPR029753">
    <property type="entry name" value="D-isomer_DH_CS"/>
</dbReference>
<dbReference type="GO" id="GO:0005829">
    <property type="term" value="C:cytosol"/>
    <property type="evidence" value="ECO:0007669"/>
    <property type="project" value="TreeGrafter"/>
</dbReference>
<keyword evidence="6" id="KW-1185">Reference proteome</keyword>
<evidence type="ECO:0000256" key="1">
    <source>
        <dbReference type="ARBA" id="ARBA00005854"/>
    </source>
</evidence>
<dbReference type="InterPro" id="IPR006140">
    <property type="entry name" value="D-isomer_DH_NAD-bd"/>
</dbReference>
<protein>
    <submittedName>
        <fullName evidence="5">Probable 2-ketogluconate reductase</fullName>
    </submittedName>
</protein>
<dbReference type="FunFam" id="3.40.50.720:FF:000462">
    <property type="entry name" value="Glyoxylate reductase (NADP+)"/>
    <property type="match status" value="1"/>
</dbReference>
<accession>A0AA35RL20</accession>
<dbReference type="SUPFAM" id="SSF51735">
    <property type="entry name" value="NAD(P)-binding Rossmann-fold domains"/>
    <property type="match status" value="1"/>
</dbReference>
<organism evidence="5 6">
    <name type="scientific">Geodia barretti</name>
    <name type="common">Barrett's horny sponge</name>
    <dbReference type="NCBI Taxonomy" id="519541"/>
    <lineage>
        <taxon>Eukaryota</taxon>
        <taxon>Metazoa</taxon>
        <taxon>Porifera</taxon>
        <taxon>Demospongiae</taxon>
        <taxon>Heteroscleromorpha</taxon>
        <taxon>Tetractinellida</taxon>
        <taxon>Astrophorina</taxon>
        <taxon>Geodiidae</taxon>
        <taxon>Geodia</taxon>
    </lineage>
</organism>
<dbReference type="PROSITE" id="PS00671">
    <property type="entry name" value="D_2_HYDROXYACID_DH_3"/>
    <property type="match status" value="1"/>
</dbReference>
<dbReference type="GO" id="GO:0016618">
    <property type="term" value="F:hydroxypyruvate reductase [NAD(P)H] activity"/>
    <property type="evidence" value="ECO:0007669"/>
    <property type="project" value="TreeGrafter"/>
</dbReference>
<gene>
    <name evidence="5" type="ORF">GBAR_LOCUS8544</name>
</gene>
<feature type="domain" description="D-isomer specific 2-hydroxyacid dehydrogenase NAD-binding" evidence="4">
    <location>
        <begin position="3"/>
        <end position="181"/>
    </location>
</feature>
<feature type="chain" id="PRO_5041249419" evidence="3">
    <location>
        <begin position="17"/>
        <end position="214"/>
    </location>
</feature>
<evidence type="ECO:0000313" key="6">
    <source>
        <dbReference type="Proteomes" id="UP001174909"/>
    </source>
</evidence>
<dbReference type="InterPro" id="IPR050223">
    <property type="entry name" value="D-isomer_2-hydroxyacid_DH"/>
</dbReference>
<sequence>MAFALLLASARRVVELHAVATSPNWTVLDDNLGVEVSGGVLGIVGMGRIGLEVAKRGRGFDMTILYHNRNRRPKDIEDSVSATYVPSLHELLSRADFVVAAAPGTKENYHMFDSREFAAMKTNAVFVNIGRGSLVDHHALAGALQRGEIGSAGLDVTEPEPLPRDHPLLSLDNVIITPHRGSATMKCRMRMIHTAVKNIQAALNDEPMPSEITS</sequence>
<dbReference type="EMBL" id="CASHTH010001265">
    <property type="protein sequence ID" value="CAI8013484.1"/>
    <property type="molecule type" value="Genomic_DNA"/>
</dbReference>